<evidence type="ECO:0000313" key="2">
    <source>
        <dbReference type="Proteomes" id="UP000199126"/>
    </source>
</evidence>
<evidence type="ECO:0000313" key="1">
    <source>
        <dbReference type="EMBL" id="SEP14615.1"/>
    </source>
</evidence>
<proteinExistence type="predicted"/>
<protein>
    <submittedName>
        <fullName evidence="1">Uncharacterized protein</fullName>
    </submittedName>
</protein>
<keyword evidence="2" id="KW-1185">Reference proteome</keyword>
<accession>A0A1H8VGT5</accession>
<dbReference type="Proteomes" id="UP000199126">
    <property type="component" value="Unassembled WGS sequence"/>
</dbReference>
<gene>
    <name evidence="1" type="ORF">SAMN04487948_11689</name>
</gene>
<sequence length="97" mass="10749">MSATDSISVGVLSLHNSKETKAILNAVEDLGHEPVWLREENSTIRIHSNHVNPEPAVDVLVNRLLLTNTDLPEEQLGLLQSYAQYLTKHPRLAVSEA</sequence>
<reference evidence="2" key="1">
    <citation type="submission" date="2016-10" db="EMBL/GenBank/DDBJ databases">
        <authorList>
            <person name="Varghese N."/>
            <person name="Submissions S."/>
        </authorList>
    </citation>
    <scope>NUCLEOTIDE SEQUENCE [LARGE SCALE GENOMIC DNA]</scope>
    <source>
        <strain evidence="2">CGMCC 1.10121</strain>
    </source>
</reference>
<dbReference type="EMBL" id="FODV01000016">
    <property type="protein sequence ID" value="SEP14615.1"/>
    <property type="molecule type" value="Genomic_DNA"/>
</dbReference>
<name>A0A1H8VGT5_9EURY</name>
<organism evidence="1 2">
    <name type="scientific">Halogranum amylolyticum</name>
    <dbReference type="NCBI Taxonomy" id="660520"/>
    <lineage>
        <taxon>Archaea</taxon>
        <taxon>Methanobacteriati</taxon>
        <taxon>Methanobacteriota</taxon>
        <taxon>Stenosarchaea group</taxon>
        <taxon>Halobacteria</taxon>
        <taxon>Halobacteriales</taxon>
        <taxon>Haloferacaceae</taxon>
    </lineage>
</organism>
<dbReference type="AlphaFoldDB" id="A0A1H8VGT5"/>